<feature type="non-terminal residue" evidence="1">
    <location>
        <position position="51"/>
    </location>
</feature>
<accession>A0AAV7SUZ5</accession>
<proteinExistence type="predicted"/>
<name>A0AAV7SUZ5_PLEWA</name>
<evidence type="ECO:0000313" key="1">
    <source>
        <dbReference type="EMBL" id="KAJ1167805.1"/>
    </source>
</evidence>
<keyword evidence="2" id="KW-1185">Reference proteome</keyword>
<dbReference type="Proteomes" id="UP001066276">
    <property type="component" value="Chromosome 4_2"/>
</dbReference>
<feature type="non-terminal residue" evidence="1">
    <location>
        <position position="1"/>
    </location>
</feature>
<evidence type="ECO:0000313" key="2">
    <source>
        <dbReference type="Proteomes" id="UP001066276"/>
    </source>
</evidence>
<gene>
    <name evidence="1" type="ORF">NDU88_008193</name>
</gene>
<protein>
    <recommendedName>
        <fullName evidence="3">Tify domain-containing protein</fullName>
    </recommendedName>
</protein>
<sequence length="51" mass="5441">VSSLPLSLKGMNCAPYTPPPTGIHSIYFVYSGKILEFGESEQLKDAASAPK</sequence>
<evidence type="ECO:0008006" key="3">
    <source>
        <dbReference type="Google" id="ProtNLM"/>
    </source>
</evidence>
<comment type="caution">
    <text evidence="1">The sequence shown here is derived from an EMBL/GenBank/DDBJ whole genome shotgun (WGS) entry which is preliminary data.</text>
</comment>
<dbReference type="AlphaFoldDB" id="A0AAV7SUZ5"/>
<reference evidence="1" key="1">
    <citation type="journal article" date="2022" name="bioRxiv">
        <title>Sequencing and chromosome-scale assembly of the giantPleurodeles waltlgenome.</title>
        <authorList>
            <person name="Brown T."/>
            <person name="Elewa A."/>
            <person name="Iarovenko S."/>
            <person name="Subramanian E."/>
            <person name="Araus A.J."/>
            <person name="Petzold A."/>
            <person name="Susuki M."/>
            <person name="Suzuki K.-i.T."/>
            <person name="Hayashi T."/>
            <person name="Toyoda A."/>
            <person name="Oliveira C."/>
            <person name="Osipova E."/>
            <person name="Leigh N.D."/>
            <person name="Simon A."/>
            <person name="Yun M.H."/>
        </authorList>
    </citation>
    <scope>NUCLEOTIDE SEQUENCE</scope>
    <source>
        <strain evidence="1">20211129_DDA</strain>
        <tissue evidence="1">Liver</tissue>
    </source>
</reference>
<dbReference type="EMBL" id="JANPWB010000008">
    <property type="protein sequence ID" value="KAJ1167805.1"/>
    <property type="molecule type" value="Genomic_DNA"/>
</dbReference>
<organism evidence="1 2">
    <name type="scientific">Pleurodeles waltl</name>
    <name type="common">Iberian ribbed newt</name>
    <dbReference type="NCBI Taxonomy" id="8319"/>
    <lineage>
        <taxon>Eukaryota</taxon>
        <taxon>Metazoa</taxon>
        <taxon>Chordata</taxon>
        <taxon>Craniata</taxon>
        <taxon>Vertebrata</taxon>
        <taxon>Euteleostomi</taxon>
        <taxon>Amphibia</taxon>
        <taxon>Batrachia</taxon>
        <taxon>Caudata</taxon>
        <taxon>Salamandroidea</taxon>
        <taxon>Salamandridae</taxon>
        <taxon>Pleurodelinae</taxon>
        <taxon>Pleurodeles</taxon>
    </lineage>
</organism>